<dbReference type="RefSeq" id="WP_153241098.1">
    <property type="nucleotide sequence ID" value="NZ_CP036422.1"/>
</dbReference>
<dbReference type="KEGG" id="halc:EY643_16310"/>
<accession>A0A5P9NN65</accession>
<proteinExistence type="predicted"/>
<dbReference type="OrthoDB" id="9803986at2"/>
<evidence type="ECO:0000313" key="2">
    <source>
        <dbReference type="Proteomes" id="UP000326287"/>
    </source>
</evidence>
<name>A0A5P9NN65_9GAMM</name>
<protein>
    <submittedName>
        <fullName evidence="1">YkgJ family cysteine cluster protein</fullName>
    </submittedName>
</protein>
<dbReference type="Proteomes" id="UP000326287">
    <property type="component" value="Chromosome"/>
</dbReference>
<keyword evidence="2" id="KW-1185">Reference proteome</keyword>
<dbReference type="InterPro" id="IPR052572">
    <property type="entry name" value="UPF0153_domain"/>
</dbReference>
<dbReference type="PANTHER" id="PTHR36931">
    <property type="entry name" value="UPF0153 PROTEIN YEIW"/>
    <property type="match status" value="1"/>
</dbReference>
<dbReference type="AlphaFoldDB" id="A0A5P9NN65"/>
<sequence length="87" mass="9002">MECRVACGACCIAPSITGPLPGMPQGKAAGERCIHLDCEFRCALFGDPSRPALCNAFAAEPGICGGDRDQALVNIYALEHASNPHGS</sequence>
<evidence type="ECO:0000313" key="1">
    <source>
        <dbReference type="EMBL" id="QFU77089.1"/>
    </source>
</evidence>
<organism evidence="1 2">
    <name type="scientific">Halioglobus maricola</name>
    <dbReference type="NCBI Taxonomy" id="2601894"/>
    <lineage>
        <taxon>Bacteria</taxon>
        <taxon>Pseudomonadati</taxon>
        <taxon>Pseudomonadota</taxon>
        <taxon>Gammaproteobacteria</taxon>
        <taxon>Cellvibrionales</taxon>
        <taxon>Halieaceae</taxon>
        <taxon>Halioglobus</taxon>
    </lineage>
</organism>
<gene>
    <name evidence="1" type="ORF">EY643_16310</name>
</gene>
<reference evidence="1 2" key="1">
    <citation type="submission" date="2019-02" db="EMBL/GenBank/DDBJ databases">
        <authorList>
            <person name="Li S.-H."/>
        </authorList>
    </citation>
    <scope>NUCLEOTIDE SEQUENCE [LARGE SCALE GENOMIC DNA]</scope>
    <source>
        <strain evidence="1 2">IMCC14385</strain>
    </source>
</reference>
<dbReference type="EMBL" id="CP036422">
    <property type="protein sequence ID" value="QFU77089.1"/>
    <property type="molecule type" value="Genomic_DNA"/>
</dbReference>
<dbReference type="PANTHER" id="PTHR36931:SF1">
    <property type="entry name" value="UPF0153 PROTEIN YEIW"/>
    <property type="match status" value="1"/>
</dbReference>